<evidence type="ECO:0000259" key="7">
    <source>
        <dbReference type="Pfam" id="PF16005"/>
    </source>
</evidence>
<evidence type="ECO:0000256" key="2">
    <source>
        <dbReference type="ARBA" id="ARBA00004496"/>
    </source>
</evidence>
<feature type="compositionally biased region" description="Polar residues" evidence="6">
    <location>
        <begin position="207"/>
        <end position="217"/>
    </location>
</feature>
<feature type="region of interest" description="Disordered" evidence="6">
    <location>
        <begin position="109"/>
        <end position="223"/>
    </location>
</feature>
<keyword evidence="8" id="KW-1185">Reference proteome</keyword>
<dbReference type="PANTHER" id="PTHR19447:SF15">
    <property type="entry name" value="KH DOMAIN-CONTAINING PROTEIN 3"/>
    <property type="match status" value="1"/>
</dbReference>
<dbReference type="CDD" id="cd12795">
    <property type="entry name" value="FILIA_N_like"/>
    <property type="match status" value="1"/>
</dbReference>
<dbReference type="PANTHER" id="PTHR19447">
    <property type="entry name" value="OOCYTE-EXPRESSED PROTEIN HOMOLOG-RELATED"/>
    <property type="match status" value="1"/>
</dbReference>
<dbReference type="Proteomes" id="UP001652624">
    <property type="component" value="Chromosome 13"/>
</dbReference>
<keyword evidence="5" id="KW-0539">Nucleus</keyword>
<comment type="subcellular location">
    <subcellularLocation>
        <location evidence="2">Cytoplasm</location>
    </subcellularLocation>
    <subcellularLocation>
        <location evidence="1">Nucleus</location>
    </subcellularLocation>
</comment>
<accession>A0ABM3YJC0</accession>
<sequence length="223" mass="24700">MAGAVGKQFPSILPLERGEGNQFKPIDTSKQPPNWFYPEYLKNPYQIHLKAWLVEAIFGQDGNRIPHTEWVSQTLLHVSRWDPKGEAEILIFGTLEYQKDVDQMIMSLASHHRRRSKKTKGRKQGSTNNNPQARAQQTHDATQQEANPCSSQVQEATADNTGAVGIQGTQPHATQDAGILGSPEVTQLSPKAVGGMKRRFSALTPEADTQSLPSTFQEAEPMN</sequence>
<evidence type="ECO:0000313" key="8">
    <source>
        <dbReference type="Proteomes" id="UP001652624"/>
    </source>
</evidence>
<dbReference type="RefSeq" id="XP_060061157.1">
    <property type="nucleotide sequence ID" value="XM_060205174.1"/>
</dbReference>
<evidence type="ECO:0000256" key="1">
    <source>
        <dbReference type="ARBA" id="ARBA00004123"/>
    </source>
</evidence>
<evidence type="ECO:0000313" key="9">
    <source>
        <dbReference type="RefSeq" id="XP_060061157.1"/>
    </source>
</evidence>
<comment type="similarity">
    <text evidence="3">Belongs to the KHDC1 family.</text>
</comment>
<proteinExistence type="inferred from homology"/>
<protein>
    <submittedName>
        <fullName evidence="9">KH domain-containing protein 3</fullName>
    </submittedName>
</protein>
<evidence type="ECO:0000256" key="6">
    <source>
        <dbReference type="SAM" id="MobiDB-lite"/>
    </source>
</evidence>
<evidence type="ECO:0000256" key="3">
    <source>
        <dbReference type="ARBA" id="ARBA00009081"/>
    </source>
</evidence>
<feature type="compositionally biased region" description="Basic residues" evidence="6">
    <location>
        <begin position="110"/>
        <end position="123"/>
    </location>
</feature>
<keyword evidence="4" id="KW-0963">Cytoplasm</keyword>
<dbReference type="InterPro" id="IPR031952">
    <property type="entry name" value="MOEP19_KH-like"/>
</dbReference>
<dbReference type="Pfam" id="PF16005">
    <property type="entry name" value="MOEP19"/>
    <property type="match status" value="1"/>
</dbReference>
<feature type="domain" description="KH-like RNA-binding" evidence="7">
    <location>
        <begin position="32"/>
        <end position="115"/>
    </location>
</feature>
<dbReference type="Gene3D" id="3.30.1370.10">
    <property type="entry name" value="K Homology domain, type 1"/>
    <property type="match status" value="1"/>
</dbReference>
<dbReference type="GeneID" id="103107558"/>
<dbReference type="InterPro" id="IPR036612">
    <property type="entry name" value="KH_dom_type_1_sf"/>
</dbReference>
<name>A0ABM3YJC0_ERIEU</name>
<feature type="compositionally biased region" description="Polar residues" evidence="6">
    <location>
        <begin position="124"/>
        <end position="160"/>
    </location>
</feature>
<reference evidence="9" key="1">
    <citation type="submission" date="2025-08" db="UniProtKB">
        <authorList>
            <consortium name="RefSeq"/>
        </authorList>
    </citation>
    <scope>IDENTIFICATION</scope>
</reference>
<dbReference type="InterPro" id="IPR051778">
    <property type="entry name" value="KHDC1"/>
</dbReference>
<gene>
    <name evidence="9" type="primary">KHDC3L</name>
</gene>
<organism evidence="8 9">
    <name type="scientific">Erinaceus europaeus</name>
    <name type="common">Western European hedgehog</name>
    <dbReference type="NCBI Taxonomy" id="9365"/>
    <lineage>
        <taxon>Eukaryota</taxon>
        <taxon>Metazoa</taxon>
        <taxon>Chordata</taxon>
        <taxon>Craniata</taxon>
        <taxon>Vertebrata</taxon>
        <taxon>Euteleostomi</taxon>
        <taxon>Mammalia</taxon>
        <taxon>Eutheria</taxon>
        <taxon>Laurasiatheria</taxon>
        <taxon>Eulipotyphla</taxon>
        <taxon>Erinaceidae</taxon>
        <taxon>Erinaceinae</taxon>
        <taxon>Erinaceus</taxon>
    </lineage>
</organism>
<evidence type="ECO:0000256" key="4">
    <source>
        <dbReference type="ARBA" id="ARBA00022490"/>
    </source>
</evidence>
<evidence type="ECO:0000256" key="5">
    <source>
        <dbReference type="ARBA" id="ARBA00023242"/>
    </source>
</evidence>